<organism evidence="2 3">
    <name type="scientific">Candidatus Sysuiplasma superficiale</name>
    <dbReference type="NCBI Taxonomy" id="2823368"/>
    <lineage>
        <taxon>Archaea</taxon>
        <taxon>Methanobacteriati</taxon>
        <taxon>Thermoplasmatota</taxon>
        <taxon>Thermoplasmata</taxon>
        <taxon>Candidatus Sysuiplasmatales</taxon>
        <taxon>Candidatus Sysuiplasmataceae</taxon>
        <taxon>Candidatus Sysuiplasma</taxon>
    </lineage>
</organism>
<reference evidence="2" key="1">
    <citation type="submission" date="2021-04" db="EMBL/GenBank/DDBJ databases">
        <title>Genomic insights into ecological role and evolution of a novel Thermoplasmata order Candidatus Sysuiplasmatales.</title>
        <authorList>
            <person name="Yuan Y."/>
        </authorList>
    </citation>
    <scope>NUCLEOTIDE SEQUENCE</scope>
    <source>
        <strain evidence="2">YP2-bin.285</strain>
    </source>
</reference>
<dbReference type="AlphaFoldDB" id="A0A8J8CB69"/>
<sequence>MAFVDDLGLDLFLLAFSAFLLSYGTASVLLSYRKGKGDEVREKMRSLSIPIGTLGLFILLMGMEGEFVWPLPNFGKLGYDILFFDGFSMLGFLLLAAALAINMNRRLEYIGLMSMMFGLTVIFYGAVAYGLRMTEEPFAMFGLYTLFGLSGVAALPASIAADRAIASAKVGRKWIVMTYGYLFFLVVSALAALAIAAPAIASHLASAP</sequence>
<evidence type="ECO:0000313" key="3">
    <source>
        <dbReference type="Proteomes" id="UP000716004"/>
    </source>
</evidence>
<dbReference type="Proteomes" id="UP000716004">
    <property type="component" value="Unassembled WGS sequence"/>
</dbReference>
<feature type="transmembrane region" description="Helical" evidence="1">
    <location>
        <begin position="12"/>
        <end position="32"/>
    </location>
</feature>
<keyword evidence="1" id="KW-1133">Transmembrane helix</keyword>
<feature type="transmembrane region" description="Helical" evidence="1">
    <location>
        <begin position="137"/>
        <end position="160"/>
    </location>
</feature>
<feature type="transmembrane region" description="Helical" evidence="1">
    <location>
        <begin position="181"/>
        <end position="201"/>
    </location>
</feature>
<feature type="transmembrane region" description="Helical" evidence="1">
    <location>
        <begin position="81"/>
        <end position="102"/>
    </location>
</feature>
<comment type="caution">
    <text evidence="2">The sequence shown here is derived from an EMBL/GenBank/DDBJ whole genome shotgun (WGS) entry which is preliminary data.</text>
</comment>
<dbReference type="InterPro" id="IPR009324">
    <property type="entry name" value="DUF981"/>
</dbReference>
<proteinExistence type="predicted"/>
<evidence type="ECO:0000313" key="2">
    <source>
        <dbReference type="EMBL" id="MBX8632143.1"/>
    </source>
</evidence>
<accession>A0A8J8CB69</accession>
<keyword evidence="1" id="KW-0812">Transmembrane</keyword>
<feature type="transmembrane region" description="Helical" evidence="1">
    <location>
        <begin position="44"/>
        <end position="61"/>
    </location>
</feature>
<name>A0A8J8CB69_9ARCH</name>
<evidence type="ECO:0000256" key="1">
    <source>
        <dbReference type="SAM" id="Phobius"/>
    </source>
</evidence>
<protein>
    <submittedName>
        <fullName evidence="2">DUF981 family protein</fullName>
    </submittedName>
</protein>
<dbReference type="EMBL" id="JAGVSJ010000015">
    <property type="protein sequence ID" value="MBX8632143.1"/>
    <property type="molecule type" value="Genomic_DNA"/>
</dbReference>
<keyword evidence="1" id="KW-0472">Membrane</keyword>
<feature type="transmembrane region" description="Helical" evidence="1">
    <location>
        <begin position="109"/>
        <end position="131"/>
    </location>
</feature>
<dbReference type="Pfam" id="PF06168">
    <property type="entry name" value="DUF981"/>
    <property type="match status" value="1"/>
</dbReference>
<gene>
    <name evidence="2" type="ORF">J9259_06470</name>
</gene>